<reference evidence="1" key="1">
    <citation type="journal article" date="2010" name="Environ. Microbiol.">
        <title>The metavirome of a hypersaline environment.</title>
        <authorList>
            <person name="Santos F."/>
            <person name="Yarza P."/>
            <person name="Parro V."/>
            <person name="Briones C."/>
            <person name="Anton J."/>
        </authorList>
    </citation>
    <scope>NUCLEOTIDE SEQUENCE</scope>
</reference>
<protein>
    <submittedName>
        <fullName evidence="1">Uncharacterized protein</fullName>
    </submittedName>
</protein>
<name>D5L2J6_9VIRU</name>
<proteinExistence type="predicted"/>
<organism evidence="1">
    <name type="scientific">uncultured virus</name>
    <dbReference type="NCBI Taxonomy" id="340016"/>
    <lineage>
        <taxon>Viruses</taxon>
        <taxon>environmental samples</taxon>
    </lineage>
</organism>
<dbReference type="EMBL" id="GU735278">
    <property type="protein sequence ID" value="ADE29255.1"/>
    <property type="molecule type" value="Genomic_DNA"/>
</dbReference>
<sequence>MLPNGGLYRMKRVEHELHALSDKRRLRADLHVVAHDEGTLEEYASDRLVLHVAKDREQADRLVEERGPNVHEEVVVPGLVALRV</sequence>
<evidence type="ECO:0000313" key="1">
    <source>
        <dbReference type="EMBL" id="ADE29255.1"/>
    </source>
</evidence>
<accession>D5L2J6</accession>